<organism evidence="1 2">
    <name type="scientific">Lentinula aff. lateritia</name>
    <dbReference type="NCBI Taxonomy" id="2804960"/>
    <lineage>
        <taxon>Eukaryota</taxon>
        <taxon>Fungi</taxon>
        <taxon>Dikarya</taxon>
        <taxon>Basidiomycota</taxon>
        <taxon>Agaricomycotina</taxon>
        <taxon>Agaricomycetes</taxon>
        <taxon>Agaricomycetidae</taxon>
        <taxon>Agaricales</taxon>
        <taxon>Marasmiineae</taxon>
        <taxon>Omphalotaceae</taxon>
        <taxon>Lentinula</taxon>
    </lineage>
</organism>
<gene>
    <name evidence="1" type="ORF">F5876DRAFT_53884</name>
</gene>
<dbReference type="EMBL" id="MU796414">
    <property type="protein sequence ID" value="KAJ3804008.1"/>
    <property type="molecule type" value="Genomic_DNA"/>
</dbReference>
<protein>
    <submittedName>
        <fullName evidence="1">Uncharacterized protein</fullName>
    </submittedName>
</protein>
<name>A0ACC1THC1_9AGAR</name>
<reference evidence="1" key="1">
    <citation type="submission" date="2022-09" db="EMBL/GenBank/DDBJ databases">
        <title>A Global Phylogenomic Analysis of the Shiitake Genus Lentinula.</title>
        <authorList>
            <consortium name="DOE Joint Genome Institute"/>
            <person name="Sierra-Patev S."/>
            <person name="Min B."/>
            <person name="Naranjo-Ortiz M."/>
            <person name="Looney B."/>
            <person name="Konkel Z."/>
            <person name="Slot J.C."/>
            <person name="Sakamoto Y."/>
            <person name="Steenwyk J.L."/>
            <person name="Rokas A."/>
            <person name="Carro J."/>
            <person name="Camarero S."/>
            <person name="Ferreira P."/>
            <person name="Molpeceres G."/>
            <person name="Ruiz-Duenas F.J."/>
            <person name="Serrano A."/>
            <person name="Henrissat B."/>
            <person name="Drula E."/>
            <person name="Hughes K.W."/>
            <person name="Mata J.L."/>
            <person name="Ishikawa N.K."/>
            <person name="Vargas-Isla R."/>
            <person name="Ushijima S."/>
            <person name="Smith C.A."/>
            <person name="Ahrendt S."/>
            <person name="Andreopoulos W."/>
            <person name="He G."/>
            <person name="Labutti K."/>
            <person name="Lipzen A."/>
            <person name="Ng V."/>
            <person name="Riley R."/>
            <person name="Sandor L."/>
            <person name="Barry K."/>
            <person name="Martinez A.T."/>
            <person name="Xiao Y."/>
            <person name="Gibbons J.G."/>
            <person name="Terashima K."/>
            <person name="Grigoriev I.V."/>
            <person name="Hibbett D.S."/>
        </authorList>
    </citation>
    <scope>NUCLEOTIDE SEQUENCE</scope>
    <source>
        <strain evidence="1">TMI1499</strain>
    </source>
</reference>
<accession>A0ACC1THC1</accession>
<evidence type="ECO:0000313" key="1">
    <source>
        <dbReference type="EMBL" id="KAJ3804008.1"/>
    </source>
</evidence>
<evidence type="ECO:0000313" key="2">
    <source>
        <dbReference type="Proteomes" id="UP001163835"/>
    </source>
</evidence>
<proteinExistence type="predicted"/>
<sequence>MLLSTALKTKKSNFPSLARSFASVSSTAVSAVAHRLAEGDPISFRNSEEQTVSRLMEQANLVTSNVPGSSSSLVAMRNQIRALMTDQGLPSFYVTINPADVYNPVVKLLAGSDIDIDNMFDSDVPRYWDQAL</sequence>
<comment type="caution">
    <text evidence="1">The sequence shown here is derived from an EMBL/GenBank/DDBJ whole genome shotgun (WGS) entry which is preliminary data.</text>
</comment>
<dbReference type="Proteomes" id="UP001163835">
    <property type="component" value="Unassembled WGS sequence"/>
</dbReference>
<keyword evidence="2" id="KW-1185">Reference proteome</keyword>